<feature type="region of interest" description="Disordered" evidence="2">
    <location>
        <begin position="39"/>
        <end position="58"/>
    </location>
</feature>
<comment type="caution">
    <text evidence="4">The sequence shown here is derived from an EMBL/GenBank/DDBJ whole genome shotgun (WGS) entry which is preliminary data.</text>
</comment>
<dbReference type="EMBL" id="RWJN01000036">
    <property type="protein sequence ID" value="TCD69688.1"/>
    <property type="molecule type" value="Genomic_DNA"/>
</dbReference>
<accession>A0A4R0RZ36</accession>
<protein>
    <recommendedName>
        <fullName evidence="3">PUB domain-containing protein</fullName>
    </recommendedName>
</protein>
<dbReference type="PANTHER" id="PTHR23153:SF38">
    <property type="entry name" value="UBX DOMAIN-CONTAINING PROTEIN 6"/>
    <property type="match status" value="1"/>
</dbReference>
<feature type="compositionally biased region" description="Acidic residues" evidence="2">
    <location>
        <begin position="265"/>
        <end position="277"/>
    </location>
</feature>
<keyword evidence="5" id="KW-1185">Reference proteome</keyword>
<evidence type="ECO:0000313" key="5">
    <source>
        <dbReference type="Proteomes" id="UP000292702"/>
    </source>
</evidence>
<gene>
    <name evidence="4" type="ORF">EIP91_006705</name>
</gene>
<dbReference type="GO" id="GO:0005737">
    <property type="term" value="C:cytoplasm"/>
    <property type="evidence" value="ECO:0007669"/>
    <property type="project" value="TreeGrafter"/>
</dbReference>
<dbReference type="OrthoDB" id="49605at2759"/>
<name>A0A4R0RZ36_9APHY</name>
<feature type="domain" description="PUB" evidence="3">
    <location>
        <begin position="83"/>
        <end position="155"/>
    </location>
</feature>
<dbReference type="InterPro" id="IPR036339">
    <property type="entry name" value="PUB-like_dom_sf"/>
</dbReference>
<dbReference type="SUPFAM" id="SSF143503">
    <property type="entry name" value="PUG domain-like"/>
    <property type="match status" value="1"/>
</dbReference>
<proteinExistence type="predicted"/>
<feature type="region of interest" description="Disordered" evidence="2">
    <location>
        <begin position="1"/>
        <end position="29"/>
    </location>
</feature>
<organism evidence="4 5">
    <name type="scientific">Steccherinum ochraceum</name>
    <dbReference type="NCBI Taxonomy" id="92696"/>
    <lineage>
        <taxon>Eukaryota</taxon>
        <taxon>Fungi</taxon>
        <taxon>Dikarya</taxon>
        <taxon>Basidiomycota</taxon>
        <taxon>Agaricomycotina</taxon>
        <taxon>Agaricomycetes</taxon>
        <taxon>Polyporales</taxon>
        <taxon>Steccherinaceae</taxon>
        <taxon>Steccherinum</taxon>
    </lineage>
</organism>
<dbReference type="STRING" id="92696.A0A4R0RZ36"/>
<dbReference type="PANTHER" id="PTHR23153">
    <property type="entry name" value="UBX-RELATED"/>
    <property type="match status" value="1"/>
</dbReference>
<evidence type="ECO:0000259" key="3">
    <source>
        <dbReference type="Pfam" id="PF09409"/>
    </source>
</evidence>
<dbReference type="Gene3D" id="1.20.58.2190">
    <property type="match status" value="1"/>
</dbReference>
<evidence type="ECO:0000313" key="4">
    <source>
        <dbReference type="EMBL" id="TCD69688.1"/>
    </source>
</evidence>
<dbReference type="Proteomes" id="UP000292702">
    <property type="component" value="Unassembled WGS sequence"/>
</dbReference>
<reference evidence="4 5" key="1">
    <citation type="submission" date="2018-11" db="EMBL/GenBank/DDBJ databases">
        <title>Genome assembly of Steccherinum ochraceum LE-BIN_3174, the white-rot fungus of the Steccherinaceae family (The Residual Polyporoid clade, Polyporales, Basidiomycota).</title>
        <authorList>
            <person name="Fedorova T.V."/>
            <person name="Glazunova O.A."/>
            <person name="Landesman E.O."/>
            <person name="Moiseenko K.V."/>
            <person name="Psurtseva N.V."/>
            <person name="Savinova O.S."/>
            <person name="Shakhova N.V."/>
            <person name="Tyazhelova T.V."/>
            <person name="Vasina D.V."/>
        </authorList>
    </citation>
    <scope>NUCLEOTIDE SEQUENCE [LARGE SCALE GENOMIC DNA]</scope>
    <source>
        <strain evidence="4 5">LE-BIN_3174</strain>
    </source>
</reference>
<dbReference type="CDD" id="cd09212">
    <property type="entry name" value="PUB"/>
    <property type="match status" value="1"/>
</dbReference>
<dbReference type="InterPro" id="IPR018997">
    <property type="entry name" value="PUB_domain"/>
</dbReference>
<keyword evidence="1" id="KW-0175">Coiled coil</keyword>
<feature type="compositionally biased region" description="Low complexity" evidence="2">
    <location>
        <begin position="8"/>
        <end position="19"/>
    </location>
</feature>
<feature type="region of interest" description="Disordered" evidence="2">
    <location>
        <begin position="202"/>
        <end position="277"/>
    </location>
</feature>
<evidence type="ECO:0000256" key="1">
    <source>
        <dbReference type="SAM" id="Coils"/>
    </source>
</evidence>
<sequence length="277" mass="31310">MDTTEDNTNATIAVTATNPVTPPTAPSATSLADAIERRLHQQREESTAHSSRYSAFDQDHEKRQEFRRLIEPGILRRNPKHITTEALRILVKLSDNIIEHPDDTKYYKFKPTNEKIKTYLVDPKGTLEYAVALGFRPEVENFQPFYVFQKRFLNDLKIGNAIIREMLEIEDAKQLQQEKARAEEKAAREAVKDKVKQAFMDDRKSTASRLEREAIAREAKGSLKPTSPPPARATRAARIPGSGQTLTGEVVPETPPPHSGHHTADDEDAEEDDEDEE</sequence>
<dbReference type="Pfam" id="PF09409">
    <property type="entry name" value="PUB"/>
    <property type="match status" value="1"/>
</dbReference>
<dbReference type="AlphaFoldDB" id="A0A4R0RZ36"/>
<feature type="coiled-coil region" evidence="1">
    <location>
        <begin position="165"/>
        <end position="192"/>
    </location>
</feature>
<feature type="compositionally biased region" description="Basic and acidic residues" evidence="2">
    <location>
        <begin position="202"/>
        <end position="221"/>
    </location>
</feature>
<evidence type="ECO:0000256" key="2">
    <source>
        <dbReference type="SAM" id="MobiDB-lite"/>
    </source>
</evidence>